<keyword evidence="2" id="KW-0732">Signal</keyword>
<name>A0A414AWQ0_9FIRM</name>
<feature type="domain" description="Cyclophilin-like" evidence="3">
    <location>
        <begin position="82"/>
        <end position="189"/>
    </location>
</feature>
<sequence>MKKNIVRKQSIIFMLALAAASMLAGCQKTDETRRENSNPSTSAGTTMSAGRDNSTGNAGTKAEEAGEELTGASALEVRFGDDGAPFVMQMEDNATADAIAGYVGTANWRLPIYHYDDYENWEVMQYYDIPSHYEIPSEPEMVTAEKAGEVYYSEPNRIILFYQDGEVTGEYTKIGTIEDTGEFREAVESNPVLEGWGNKIVLISSLVNLF</sequence>
<evidence type="ECO:0000256" key="2">
    <source>
        <dbReference type="SAM" id="SignalP"/>
    </source>
</evidence>
<feature type="signal peptide" evidence="2">
    <location>
        <begin position="1"/>
        <end position="24"/>
    </location>
</feature>
<evidence type="ECO:0000256" key="1">
    <source>
        <dbReference type="SAM" id="MobiDB-lite"/>
    </source>
</evidence>
<dbReference type="AlphaFoldDB" id="A0A414AWQ0"/>
<dbReference type="EMBL" id="QSHZ01000009">
    <property type="protein sequence ID" value="RHC56351.1"/>
    <property type="molecule type" value="Genomic_DNA"/>
</dbReference>
<dbReference type="Proteomes" id="UP000284543">
    <property type="component" value="Unassembled WGS sequence"/>
</dbReference>
<dbReference type="RefSeq" id="WP_117625503.1">
    <property type="nucleotide sequence ID" value="NZ_CAUHGS010000005.1"/>
</dbReference>
<comment type="caution">
    <text evidence="5">The sequence shown here is derived from an EMBL/GenBank/DDBJ whole genome shotgun (WGS) entry which is preliminary data.</text>
</comment>
<dbReference type="Pfam" id="PF18050">
    <property type="entry name" value="Cyclophil_like2"/>
    <property type="match status" value="1"/>
</dbReference>
<evidence type="ECO:0000313" key="4">
    <source>
        <dbReference type="EMBL" id="RGV76754.1"/>
    </source>
</evidence>
<feature type="region of interest" description="Disordered" evidence="1">
    <location>
        <begin position="28"/>
        <end position="73"/>
    </location>
</feature>
<evidence type="ECO:0000313" key="6">
    <source>
        <dbReference type="Proteomes" id="UP000283975"/>
    </source>
</evidence>
<dbReference type="Proteomes" id="UP000283975">
    <property type="component" value="Unassembled WGS sequence"/>
</dbReference>
<dbReference type="PROSITE" id="PS51257">
    <property type="entry name" value="PROKAR_LIPOPROTEIN"/>
    <property type="match status" value="1"/>
</dbReference>
<dbReference type="InterPro" id="IPR041183">
    <property type="entry name" value="Cyclophilin-like"/>
</dbReference>
<evidence type="ECO:0000313" key="7">
    <source>
        <dbReference type="Proteomes" id="UP000284543"/>
    </source>
</evidence>
<gene>
    <name evidence="5" type="ORF">DW839_10435</name>
    <name evidence="4" type="ORF">DWW02_09325</name>
</gene>
<evidence type="ECO:0000259" key="3">
    <source>
        <dbReference type="Pfam" id="PF18050"/>
    </source>
</evidence>
<dbReference type="EMBL" id="QRZM01000003">
    <property type="protein sequence ID" value="RGV76754.1"/>
    <property type="molecule type" value="Genomic_DNA"/>
</dbReference>
<accession>A0A414AWQ0</accession>
<feature type="chain" id="PRO_5038236975" description="Cyclophilin-like domain-containing protein" evidence="2">
    <location>
        <begin position="25"/>
        <end position="210"/>
    </location>
</feature>
<feature type="compositionally biased region" description="Polar residues" evidence="1">
    <location>
        <begin position="37"/>
        <end position="58"/>
    </location>
</feature>
<reference evidence="6 7" key="1">
    <citation type="submission" date="2018-08" db="EMBL/GenBank/DDBJ databases">
        <title>A genome reference for cultivated species of the human gut microbiota.</title>
        <authorList>
            <person name="Zou Y."/>
            <person name="Xue W."/>
            <person name="Luo G."/>
        </authorList>
    </citation>
    <scope>NUCLEOTIDE SEQUENCE [LARGE SCALE GENOMIC DNA]</scope>
    <source>
        <strain evidence="4 7">AF14-18</strain>
        <strain evidence="5 6">AM35-14</strain>
    </source>
</reference>
<proteinExistence type="predicted"/>
<organism evidence="5 6">
    <name type="scientific">Enterocloster bolteae</name>
    <dbReference type="NCBI Taxonomy" id="208479"/>
    <lineage>
        <taxon>Bacteria</taxon>
        <taxon>Bacillati</taxon>
        <taxon>Bacillota</taxon>
        <taxon>Clostridia</taxon>
        <taxon>Lachnospirales</taxon>
        <taxon>Lachnospiraceae</taxon>
        <taxon>Enterocloster</taxon>
    </lineage>
</organism>
<evidence type="ECO:0000313" key="5">
    <source>
        <dbReference type="EMBL" id="RHC56351.1"/>
    </source>
</evidence>
<protein>
    <recommendedName>
        <fullName evidence="3">Cyclophilin-like domain-containing protein</fullName>
    </recommendedName>
</protein>